<dbReference type="AlphaFoldDB" id="A0A173RGD6"/>
<dbReference type="EMBL" id="CYXR01000003">
    <property type="protein sequence ID" value="CUM76962.1"/>
    <property type="molecule type" value="Genomic_DNA"/>
</dbReference>
<protein>
    <submittedName>
        <fullName evidence="1">Uncharacterized protein</fullName>
    </submittedName>
</protein>
<accession>A0A173RGD6</accession>
<name>A0A173RGD6_9FIRM</name>
<organism evidence="1 2">
    <name type="scientific">Coprococcus comes</name>
    <dbReference type="NCBI Taxonomy" id="410072"/>
    <lineage>
        <taxon>Bacteria</taxon>
        <taxon>Bacillati</taxon>
        <taxon>Bacillota</taxon>
        <taxon>Clostridia</taxon>
        <taxon>Lachnospirales</taxon>
        <taxon>Lachnospiraceae</taxon>
        <taxon>Coprococcus</taxon>
    </lineage>
</organism>
<sequence length="124" mass="14655">MKRKEFKEKLFDALKSDVDNMSYDEKMILVNNLLIDFEKENEYLRDTSNKGQKWKDEELKIILSDAPSKANCIKYARLFKRGYGSIEQIYRWSTTSPIEMSDERKEDSFICQIKKVAKELGLRG</sequence>
<dbReference type="RefSeq" id="WP_055155755.1">
    <property type="nucleotide sequence ID" value="NZ_CYXR01000003.1"/>
</dbReference>
<dbReference type="Proteomes" id="UP000095727">
    <property type="component" value="Unassembled WGS sequence"/>
</dbReference>
<proteinExistence type="predicted"/>
<gene>
    <name evidence="1" type="ORF">ERS852574_00605</name>
</gene>
<evidence type="ECO:0000313" key="1">
    <source>
        <dbReference type="EMBL" id="CUM76962.1"/>
    </source>
</evidence>
<reference evidence="1 2" key="1">
    <citation type="submission" date="2015-09" db="EMBL/GenBank/DDBJ databases">
        <authorList>
            <consortium name="Pathogen Informatics"/>
        </authorList>
    </citation>
    <scope>NUCLEOTIDE SEQUENCE [LARGE SCALE GENOMIC DNA]</scope>
    <source>
        <strain evidence="1 2">2789STDY5834962</strain>
    </source>
</reference>
<evidence type="ECO:0000313" key="2">
    <source>
        <dbReference type="Proteomes" id="UP000095727"/>
    </source>
</evidence>